<dbReference type="InterPro" id="IPR007410">
    <property type="entry name" value="LpqE-like"/>
</dbReference>
<evidence type="ECO:0000313" key="2">
    <source>
        <dbReference type="EMBL" id="MEO3692590.1"/>
    </source>
</evidence>
<dbReference type="Proteomes" id="UP001495147">
    <property type="component" value="Unassembled WGS sequence"/>
</dbReference>
<dbReference type="SUPFAM" id="SSF110087">
    <property type="entry name" value="DR1885-like metal-binding protein"/>
    <property type="match status" value="1"/>
</dbReference>
<protein>
    <submittedName>
        <fullName evidence="2">Copper chaperone PCu(A)C</fullName>
    </submittedName>
</protein>
<reference evidence="2 3" key="1">
    <citation type="submission" date="2024-05" db="EMBL/GenBank/DDBJ databases">
        <title>Roseateles sp. DJS-2-20 16S ribosomal RNA gene Genome sequencing and assembly.</title>
        <authorList>
            <person name="Woo H."/>
        </authorList>
    </citation>
    <scope>NUCLEOTIDE SEQUENCE [LARGE SCALE GENOMIC DNA]</scope>
    <source>
        <strain evidence="2 3">DJS-2-20</strain>
    </source>
</reference>
<dbReference type="Pfam" id="PF04314">
    <property type="entry name" value="PCuAC"/>
    <property type="match status" value="1"/>
</dbReference>
<evidence type="ECO:0000256" key="1">
    <source>
        <dbReference type="SAM" id="SignalP"/>
    </source>
</evidence>
<feature type="signal peptide" evidence="1">
    <location>
        <begin position="1"/>
        <end position="23"/>
    </location>
</feature>
<dbReference type="InterPro" id="IPR036182">
    <property type="entry name" value="PCuAC_sf"/>
</dbReference>
<keyword evidence="3" id="KW-1185">Reference proteome</keyword>
<dbReference type="PANTHER" id="PTHR36302:SF1">
    <property type="entry name" value="COPPER CHAPERONE PCU(A)C"/>
    <property type="match status" value="1"/>
</dbReference>
<keyword evidence="1" id="KW-0732">Signal</keyword>
<proteinExistence type="predicted"/>
<accession>A0ABV0G4G1</accession>
<organism evidence="2 3">
    <name type="scientific">Roseateles paludis</name>
    <dbReference type="NCBI Taxonomy" id="3145238"/>
    <lineage>
        <taxon>Bacteria</taxon>
        <taxon>Pseudomonadati</taxon>
        <taxon>Pseudomonadota</taxon>
        <taxon>Betaproteobacteria</taxon>
        <taxon>Burkholderiales</taxon>
        <taxon>Sphaerotilaceae</taxon>
        <taxon>Roseateles</taxon>
    </lineage>
</organism>
<sequence length="150" mass="15914">MKTLLSFLTLAALTGLAGNAALAQTTATDPWVRAAVPGQKATGMFVQLQSKTATRLVSVSTPIAGVAEIHEMSMDGGVMRMRAMPGLDLPAGQPVALKPGGFHLMFMDLKQPLKAGDTVPVTLTLENAAKQRETLELKVPVRQLQAPMQH</sequence>
<dbReference type="Gene3D" id="2.60.40.1890">
    <property type="entry name" value="PCu(A)C copper chaperone"/>
    <property type="match status" value="1"/>
</dbReference>
<gene>
    <name evidence="2" type="ORF">ABDJ85_14020</name>
</gene>
<evidence type="ECO:0000313" key="3">
    <source>
        <dbReference type="Proteomes" id="UP001495147"/>
    </source>
</evidence>
<comment type="caution">
    <text evidence="2">The sequence shown here is derived from an EMBL/GenBank/DDBJ whole genome shotgun (WGS) entry which is preliminary data.</text>
</comment>
<dbReference type="PANTHER" id="PTHR36302">
    <property type="entry name" value="BLR7088 PROTEIN"/>
    <property type="match status" value="1"/>
</dbReference>
<name>A0ABV0G4G1_9BURK</name>
<dbReference type="RefSeq" id="WP_347705415.1">
    <property type="nucleotide sequence ID" value="NZ_JBDPZD010000004.1"/>
</dbReference>
<dbReference type="EMBL" id="JBDPZD010000004">
    <property type="protein sequence ID" value="MEO3692590.1"/>
    <property type="molecule type" value="Genomic_DNA"/>
</dbReference>
<feature type="chain" id="PRO_5046946573" evidence="1">
    <location>
        <begin position="24"/>
        <end position="150"/>
    </location>
</feature>
<dbReference type="InterPro" id="IPR058248">
    <property type="entry name" value="Lxx211020-like"/>
</dbReference>